<dbReference type="SUPFAM" id="SSF53335">
    <property type="entry name" value="S-adenosyl-L-methionine-dependent methyltransferases"/>
    <property type="match status" value="1"/>
</dbReference>
<keyword evidence="3 4" id="KW-0620">Polyamine biosynthesis</keyword>
<feature type="binding site" evidence="4">
    <location>
        <position position="117"/>
    </location>
    <ligand>
        <name>spermidine</name>
        <dbReference type="ChEBI" id="CHEBI:57834"/>
    </ligand>
</feature>
<keyword evidence="4" id="KW-0745">Spermidine biosynthesis</keyword>
<comment type="pathway">
    <text evidence="4">Amine and polyamine biosynthesis; spermidine biosynthesis; spermidine from putrescine: step 1/1.</text>
</comment>
<keyword evidence="2 4" id="KW-0808">Transferase</keyword>
<keyword evidence="8" id="KW-1185">Reference proteome</keyword>
<sequence>MVALVVLYLFRKELRKKLFHGLFGGIIALLLIGGLFFGESIALTFEQKIYKDPIIHLEESSYQKIILTKRDQDVRLYLDGSLQLSSIDEHRYHEVLVHPTIANTDSPEKILVLGGGDGLAARELLKYSEVEEIILVDLDPAVVELANTNPYLTELNERSLMNSKVQVLNRDAFEFLEESEAWFDAIIVDLPDPNNESLNKLYTKEFYSLIRNHLKPSGTAMIQATSPVFAREVYWTISNTVEATGLFVENLHVDVPSFGNWGGFVMASREPIDFDNLNMEVETNYLDEDTVNSLTAFGKDEDRNILDNNGEQKNIGVNTLIDPLLIPLYEKSWDYY</sequence>
<comment type="catalytic activity">
    <reaction evidence="4">
        <text>S-adenosyl 3-(methylsulfanyl)propylamine + putrescine = S-methyl-5'-thioadenosine + spermidine + H(+)</text>
        <dbReference type="Rhea" id="RHEA:12721"/>
        <dbReference type="ChEBI" id="CHEBI:15378"/>
        <dbReference type="ChEBI" id="CHEBI:17509"/>
        <dbReference type="ChEBI" id="CHEBI:57443"/>
        <dbReference type="ChEBI" id="CHEBI:57834"/>
        <dbReference type="ChEBI" id="CHEBI:326268"/>
        <dbReference type="EC" id="2.5.1.16"/>
    </reaction>
</comment>
<dbReference type="GO" id="GO:0008295">
    <property type="term" value="P:spermidine biosynthetic process"/>
    <property type="evidence" value="ECO:0007669"/>
    <property type="project" value="UniProtKB-UniRule"/>
</dbReference>
<feature type="binding site" evidence="4">
    <location>
        <position position="93"/>
    </location>
    <ligand>
        <name>spermidine</name>
        <dbReference type="ChEBI" id="CHEBI:57834"/>
    </ligand>
</feature>
<dbReference type="GO" id="GO:0004766">
    <property type="term" value="F:spermidine synthase activity"/>
    <property type="evidence" value="ECO:0007669"/>
    <property type="project" value="UniProtKB-UniRule"/>
</dbReference>
<dbReference type="InterPro" id="IPR029063">
    <property type="entry name" value="SAM-dependent_MTases_sf"/>
</dbReference>
<dbReference type="InterPro" id="IPR030374">
    <property type="entry name" value="PABS"/>
</dbReference>
<feature type="binding site" evidence="4">
    <location>
        <begin position="171"/>
        <end position="172"/>
    </location>
    <ligand>
        <name>S-methyl-5'-thioadenosine</name>
        <dbReference type="ChEBI" id="CHEBI:17509"/>
    </ligand>
</feature>
<comment type="function">
    <text evidence="4">Catalyzes the irreversible transfer of a propylamine group from the amino donor S-adenosylmethioninamine (decarboxy-AdoMet) to putrescine (1,4-diaminobutane) to yield spermidine.</text>
</comment>
<feature type="active site" description="Proton acceptor" evidence="4 5">
    <location>
        <position position="189"/>
    </location>
</feature>
<dbReference type="Proteomes" id="UP000019102">
    <property type="component" value="Unassembled WGS sequence"/>
</dbReference>
<dbReference type="AlphaFoldDB" id="W4VIK2"/>
<dbReference type="HAMAP" id="MF_00198">
    <property type="entry name" value="Spermidine_synth"/>
    <property type="match status" value="1"/>
</dbReference>
<keyword evidence="4" id="KW-0963">Cytoplasm</keyword>
<dbReference type="InterPro" id="IPR030373">
    <property type="entry name" value="PABS_CS"/>
</dbReference>
<dbReference type="Pfam" id="PF01564">
    <property type="entry name" value="Spermine_synth"/>
    <property type="match status" value="1"/>
</dbReference>
<gene>
    <name evidence="4" type="primary">speE</name>
    <name evidence="7" type="ORF">JCM21714_2000</name>
</gene>
<evidence type="ECO:0000256" key="3">
    <source>
        <dbReference type="ARBA" id="ARBA00023115"/>
    </source>
</evidence>
<feature type="transmembrane region" description="Helical" evidence="4">
    <location>
        <begin position="18"/>
        <end position="38"/>
    </location>
</feature>
<reference evidence="7 8" key="1">
    <citation type="journal article" date="2014" name="Genome Announc.">
        <title>Draft Genome Sequence of the Boron-Tolerant and Moderately Halotolerant Bacterium Gracilibacillus boraciitolerans JCM 21714T.</title>
        <authorList>
            <person name="Ahmed I."/>
            <person name="Oshima K."/>
            <person name="Suda W."/>
            <person name="Kitamura K."/>
            <person name="Iida T."/>
            <person name="Ohmori Y."/>
            <person name="Fujiwara T."/>
            <person name="Hattori M."/>
            <person name="Ohkuma M."/>
        </authorList>
    </citation>
    <scope>NUCLEOTIDE SEQUENCE [LARGE SCALE GENOMIC DNA]</scope>
    <source>
        <strain evidence="7 8">JCM 21714</strain>
    </source>
</reference>
<dbReference type="PANTHER" id="PTHR43317:SF1">
    <property type="entry name" value="THERMOSPERMINE SYNTHASE ACAULIS5"/>
    <property type="match status" value="1"/>
</dbReference>
<dbReference type="EMBL" id="BAVS01000008">
    <property type="protein sequence ID" value="GAE92971.1"/>
    <property type="molecule type" value="Genomic_DNA"/>
</dbReference>
<keyword evidence="4" id="KW-1133">Transmembrane helix</keyword>
<comment type="subunit">
    <text evidence="4">Homodimer or homotetramer.</text>
</comment>
<dbReference type="PROSITE" id="PS51006">
    <property type="entry name" value="PABS_2"/>
    <property type="match status" value="1"/>
</dbReference>
<dbReference type="Gene3D" id="3.40.50.150">
    <property type="entry name" value="Vaccinia Virus protein VP39"/>
    <property type="match status" value="1"/>
</dbReference>
<dbReference type="PROSITE" id="PS01330">
    <property type="entry name" value="PABS_1"/>
    <property type="match status" value="1"/>
</dbReference>
<dbReference type="InterPro" id="IPR001045">
    <property type="entry name" value="Spermi_synthase"/>
</dbReference>
<comment type="caution">
    <text evidence="4">Lacks conserved residue(s) required for the propagation of feature annotation.</text>
</comment>
<keyword evidence="4" id="KW-0812">Transmembrane</keyword>
<organism evidence="7 8">
    <name type="scientific">Gracilibacillus boraciitolerans JCM 21714</name>
    <dbReference type="NCBI Taxonomy" id="1298598"/>
    <lineage>
        <taxon>Bacteria</taxon>
        <taxon>Bacillati</taxon>
        <taxon>Bacillota</taxon>
        <taxon>Bacilli</taxon>
        <taxon>Bacillales</taxon>
        <taxon>Bacillaceae</taxon>
        <taxon>Gracilibacillus</taxon>
    </lineage>
</organism>
<evidence type="ECO:0000259" key="6">
    <source>
        <dbReference type="PROSITE" id="PS51006"/>
    </source>
</evidence>
<dbReference type="eggNOG" id="COG4262">
    <property type="taxonomic scope" value="Bacteria"/>
</dbReference>
<feature type="binding site" evidence="4">
    <location>
        <position position="63"/>
    </location>
    <ligand>
        <name>S-methyl-5'-thioadenosine</name>
        <dbReference type="ChEBI" id="CHEBI:17509"/>
    </ligand>
</feature>
<evidence type="ECO:0000256" key="4">
    <source>
        <dbReference type="HAMAP-Rule" id="MF_00198"/>
    </source>
</evidence>
<feature type="domain" description="PABS" evidence="6">
    <location>
        <begin position="33"/>
        <end position="269"/>
    </location>
</feature>
<keyword evidence="4" id="KW-0472">Membrane</keyword>
<dbReference type="EC" id="2.5.1.16" evidence="4"/>
<comment type="similarity">
    <text evidence="1 4">Belongs to the spermidine/spermine synthase family.</text>
</comment>
<evidence type="ECO:0000256" key="2">
    <source>
        <dbReference type="ARBA" id="ARBA00022679"/>
    </source>
</evidence>
<evidence type="ECO:0000256" key="1">
    <source>
        <dbReference type="ARBA" id="ARBA00007867"/>
    </source>
</evidence>
<feature type="binding site" evidence="4">
    <location>
        <position position="137"/>
    </location>
    <ligand>
        <name>S-methyl-5'-thioadenosine</name>
        <dbReference type="ChEBI" id="CHEBI:17509"/>
    </ligand>
</feature>
<protein>
    <recommendedName>
        <fullName evidence="4">Polyamine aminopropyltransferase</fullName>
    </recommendedName>
    <alternativeName>
        <fullName evidence="4">Putrescine aminopropyltransferase</fullName>
        <shortName evidence="4">PAPT</shortName>
    </alternativeName>
    <alternativeName>
        <fullName evidence="4">Spermidine synthase</fullName>
        <shortName evidence="4">SPDS</shortName>
        <shortName evidence="4">SPDSY</shortName>
        <ecNumber evidence="4">2.5.1.16</ecNumber>
    </alternativeName>
</protein>
<dbReference type="PANTHER" id="PTHR43317">
    <property type="entry name" value="THERMOSPERMINE SYNTHASE ACAULIS5"/>
    <property type="match status" value="1"/>
</dbReference>
<dbReference type="CDD" id="cd02440">
    <property type="entry name" value="AdoMet_MTases"/>
    <property type="match status" value="1"/>
</dbReference>
<dbReference type="FunFam" id="3.40.50.150:FF:000088">
    <property type="entry name" value="Polyamine aminopropyltransferase"/>
    <property type="match status" value="1"/>
</dbReference>
<dbReference type="UniPathway" id="UPA00248">
    <property type="reaction ID" value="UER00314"/>
</dbReference>
<evidence type="ECO:0000313" key="8">
    <source>
        <dbReference type="Proteomes" id="UP000019102"/>
    </source>
</evidence>
<accession>W4VIK2</accession>
<comment type="subcellular location">
    <subcellularLocation>
        <location evidence="4">Cell membrane</location>
        <topology evidence="4">Single-pass membrane protein</topology>
    </subcellularLocation>
</comment>
<evidence type="ECO:0000256" key="5">
    <source>
        <dbReference type="PROSITE-ProRule" id="PRU00354"/>
    </source>
</evidence>
<evidence type="ECO:0000313" key="7">
    <source>
        <dbReference type="EMBL" id="GAE92971.1"/>
    </source>
</evidence>
<dbReference type="STRING" id="1298598.JCM21714_2000"/>
<proteinExistence type="inferred from homology"/>
<dbReference type="GO" id="GO:0010487">
    <property type="term" value="F:thermospermine synthase activity"/>
    <property type="evidence" value="ECO:0007669"/>
    <property type="project" value="UniProtKB-ARBA"/>
</dbReference>
<dbReference type="GO" id="GO:0005886">
    <property type="term" value="C:plasma membrane"/>
    <property type="evidence" value="ECO:0007669"/>
    <property type="project" value="UniProtKB-SubCell"/>
</dbReference>
<comment type="caution">
    <text evidence="7">The sequence shown here is derived from an EMBL/GenBank/DDBJ whole genome shotgun (WGS) entry which is preliminary data.</text>
</comment>
<name>W4VIK2_9BACI</name>